<feature type="transmembrane region" description="Helical" evidence="8">
    <location>
        <begin position="71"/>
        <end position="93"/>
    </location>
</feature>
<evidence type="ECO:0000256" key="7">
    <source>
        <dbReference type="SAM" id="MobiDB-lite"/>
    </source>
</evidence>
<feature type="transmembrane region" description="Helical" evidence="8">
    <location>
        <begin position="223"/>
        <end position="241"/>
    </location>
</feature>
<feature type="transmembrane region" description="Helical" evidence="8">
    <location>
        <begin position="99"/>
        <end position="121"/>
    </location>
</feature>
<reference evidence="11 13" key="1">
    <citation type="submission" date="2016-10" db="EMBL/GenBank/DDBJ databases">
        <authorList>
            <person name="Varghese N."/>
            <person name="Submissions S."/>
        </authorList>
    </citation>
    <scope>NUCLEOTIDE SEQUENCE [LARGE SCALE GENOMIC DNA]</scope>
    <source>
        <strain evidence="11 13">NLAE-zl-C224</strain>
    </source>
</reference>
<dbReference type="Proteomes" id="UP000198811">
    <property type="component" value="Unassembled WGS sequence"/>
</dbReference>
<feature type="transmembrane region" description="Helical" evidence="8">
    <location>
        <begin position="154"/>
        <end position="175"/>
    </location>
</feature>
<keyword evidence="3" id="KW-1003">Cell membrane</keyword>
<evidence type="ECO:0000256" key="8">
    <source>
        <dbReference type="SAM" id="Phobius"/>
    </source>
</evidence>
<sequence length="333" mass="36293">MTNSNESKKGILLALLAGASWGAMGIFVKNLEQLGFSPMAISSLRPTIAILPYIIINLIKDPQCFKTDLKGLLLFAIYGIFALDGMFIGSSYAVKYTGVATASVLLFVNPVIVMILSYFLFKEKFTVNKIIALVLTLVGCCLVVKAYDPAAFKVNLIGVFWGIISSFAMALQNILGRIGTEKYPQKTHLTYSLLFGAIFLWFFEPPWTLVSLIKNTGTNSTILNVLALGIVSTLIPTIAIVKSLEFIESSKASIIASVEPVVASILAFIIFGEIFEIPQLIGMFMIMGSIILVQTDGKKSKLEASTEKSSKKEVLKNESDNSNNTFKNKVTAN</sequence>
<dbReference type="SUPFAM" id="SSF103481">
    <property type="entry name" value="Multidrug resistance efflux transporter EmrE"/>
    <property type="match status" value="2"/>
</dbReference>
<feature type="compositionally biased region" description="Polar residues" evidence="7">
    <location>
        <begin position="320"/>
        <end position="333"/>
    </location>
</feature>
<evidence type="ECO:0000259" key="9">
    <source>
        <dbReference type="Pfam" id="PF00892"/>
    </source>
</evidence>
<evidence type="ECO:0000313" key="15">
    <source>
        <dbReference type="Proteomes" id="UP000528432"/>
    </source>
</evidence>
<accession>A0A240AGQ8</accession>
<evidence type="ECO:0000313" key="13">
    <source>
        <dbReference type="Proteomes" id="UP000198811"/>
    </source>
</evidence>
<gene>
    <name evidence="12" type="primary">yicL_2</name>
    <name evidence="10" type="ORF">HMJ28_06980</name>
    <name evidence="12" type="ORF">NCTC13028_01688</name>
    <name evidence="11" type="ORF">SAMN05216497_11040</name>
</gene>
<comment type="similarity">
    <text evidence="2">Belongs to the EamA transporter family.</text>
</comment>
<feature type="transmembrane region" description="Helical" evidence="8">
    <location>
        <begin position="35"/>
        <end position="59"/>
    </location>
</feature>
<comment type="subcellular location">
    <subcellularLocation>
        <location evidence="1">Cell membrane</location>
        <topology evidence="1">Multi-pass membrane protein</topology>
    </subcellularLocation>
</comment>
<dbReference type="InterPro" id="IPR050638">
    <property type="entry name" value="AA-Vitamin_Transporters"/>
</dbReference>
<feature type="transmembrane region" description="Helical" evidence="8">
    <location>
        <begin position="277"/>
        <end position="293"/>
    </location>
</feature>
<keyword evidence="5 8" id="KW-1133">Transmembrane helix</keyword>
<feature type="transmembrane region" description="Helical" evidence="8">
    <location>
        <begin position="130"/>
        <end position="148"/>
    </location>
</feature>
<dbReference type="GeneID" id="70577482"/>
<dbReference type="RefSeq" id="WP_089865887.1">
    <property type="nucleotide sequence ID" value="NZ_CP173238.1"/>
</dbReference>
<dbReference type="Proteomes" id="UP000528432">
    <property type="component" value="Unassembled WGS sequence"/>
</dbReference>
<feature type="domain" description="EamA" evidence="9">
    <location>
        <begin position="9"/>
        <end position="144"/>
    </location>
</feature>
<dbReference type="EMBL" id="JABFIF010000011">
    <property type="protein sequence ID" value="NOH16128.1"/>
    <property type="molecule type" value="Genomic_DNA"/>
</dbReference>
<evidence type="ECO:0000256" key="6">
    <source>
        <dbReference type="ARBA" id="ARBA00023136"/>
    </source>
</evidence>
<protein>
    <submittedName>
        <fullName evidence="10 12">Transporter</fullName>
    </submittedName>
    <submittedName>
        <fullName evidence="11">Permease of the drug/metabolite transporter (DMT) superfamily</fullName>
    </submittedName>
</protein>
<organism evidence="10 15">
    <name type="scientific">Clostridium cochlearium</name>
    <dbReference type="NCBI Taxonomy" id="1494"/>
    <lineage>
        <taxon>Bacteria</taxon>
        <taxon>Bacillati</taxon>
        <taxon>Bacillota</taxon>
        <taxon>Clostridia</taxon>
        <taxon>Eubacteriales</taxon>
        <taxon>Clostridiaceae</taxon>
        <taxon>Clostridium</taxon>
    </lineage>
</organism>
<reference evidence="10 15" key="3">
    <citation type="submission" date="2020-05" db="EMBL/GenBank/DDBJ databases">
        <title>Draft genome sequence of Clostridium cochlearium strain AGROS13 isolated from a sheep dairy farm in New Zealand.</title>
        <authorList>
            <person name="Gupta T.B."/>
            <person name="Jauregui R."/>
            <person name="Risson A.N."/>
            <person name="Brightwell G."/>
            <person name="Maclean P."/>
        </authorList>
    </citation>
    <scope>NUCLEOTIDE SEQUENCE [LARGE SCALE GENOMIC DNA]</scope>
    <source>
        <strain evidence="10 15">AGROS13</strain>
    </source>
</reference>
<feature type="domain" description="EamA" evidence="9">
    <location>
        <begin position="157"/>
        <end position="293"/>
    </location>
</feature>
<dbReference type="AlphaFoldDB" id="A0A240AGQ8"/>
<keyword evidence="13" id="KW-1185">Reference proteome</keyword>
<evidence type="ECO:0000256" key="5">
    <source>
        <dbReference type="ARBA" id="ARBA00022989"/>
    </source>
</evidence>
<evidence type="ECO:0000313" key="12">
    <source>
        <dbReference type="EMBL" id="SQB35075.1"/>
    </source>
</evidence>
<proteinExistence type="inferred from homology"/>
<dbReference type="EMBL" id="FNGL01000010">
    <property type="protein sequence ID" value="SDL17064.1"/>
    <property type="molecule type" value="Genomic_DNA"/>
</dbReference>
<evidence type="ECO:0000256" key="4">
    <source>
        <dbReference type="ARBA" id="ARBA00022692"/>
    </source>
</evidence>
<reference evidence="12 14" key="2">
    <citation type="submission" date="2018-06" db="EMBL/GenBank/DDBJ databases">
        <authorList>
            <consortium name="Pathogen Informatics"/>
            <person name="Doyle S."/>
        </authorList>
    </citation>
    <scope>NUCLEOTIDE SEQUENCE [LARGE SCALE GENOMIC DNA]</scope>
    <source>
        <strain evidence="12 14">NCTC13028</strain>
    </source>
</reference>
<dbReference type="InterPro" id="IPR037185">
    <property type="entry name" value="EmrE-like"/>
</dbReference>
<dbReference type="GO" id="GO:0005886">
    <property type="term" value="C:plasma membrane"/>
    <property type="evidence" value="ECO:0007669"/>
    <property type="project" value="UniProtKB-SubCell"/>
</dbReference>
<dbReference type="Pfam" id="PF00892">
    <property type="entry name" value="EamA"/>
    <property type="match status" value="2"/>
</dbReference>
<feature type="transmembrane region" description="Helical" evidence="8">
    <location>
        <begin position="187"/>
        <end position="203"/>
    </location>
</feature>
<dbReference type="PANTHER" id="PTHR32322:SF18">
    <property type="entry name" value="S-ADENOSYLMETHIONINE_S-ADENOSYLHOMOCYSTEINE TRANSPORTER"/>
    <property type="match status" value="1"/>
</dbReference>
<feature type="compositionally biased region" description="Basic and acidic residues" evidence="7">
    <location>
        <begin position="302"/>
        <end position="319"/>
    </location>
</feature>
<dbReference type="EMBL" id="UAWC01000023">
    <property type="protein sequence ID" value="SQB35075.1"/>
    <property type="molecule type" value="Genomic_DNA"/>
</dbReference>
<evidence type="ECO:0000256" key="1">
    <source>
        <dbReference type="ARBA" id="ARBA00004651"/>
    </source>
</evidence>
<dbReference type="Proteomes" id="UP000250223">
    <property type="component" value="Unassembled WGS sequence"/>
</dbReference>
<evidence type="ECO:0000313" key="10">
    <source>
        <dbReference type="EMBL" id="NOH16128.1"/>
    </source>
</evidence>
<name>A0A240AGQ8_CLOCO</name>
<dbReference type="PANTHER" id="PTHR32322">
    <property type="entry name" value="INNER MEMBRANE TRANSPORTER"/>
    <property type="match status" value="1"/>
</dbReference>
<evidence type="ECO:0000313" key="14">
    <source>
        <dbReference type="Proteomes" id="UP000250223"/>
    </source>
</evidence>
<keyword evidence="4 8" id="KW-0812">Transmembrane</keyword>
<feature type="region of interest" description="Disordered" evidence="7">
    <location>
        <begin position="302"/>
        <end position="333"/>
    </location>
</feature>
<evidence type="ECO:0000313" key="11">
    <source>
        <dbReference type="EMBL" id="SDL17064.1"/>
    </source>
</evidence>
<dbReference type="Gene3D" id="1.10.3730.20">
    <property type="match status" value="2"/>
</dbReference>
<evidence type="ECO:0000256" key="2">
    <source>
        <dbReference type="ARBA" id="ARBA00007362"/>
    </source>
</evidence>
<evidence type="ECO:0000256" key="3">
    <source>
        <dbReference type="ARBA" id="ARBA00022475"/>
    </source>
</evidence>
<keyword evidence="6 8" id="KW-0472">Membrane</keyword>
<dbReference type="InterPro" id="IPR000620">
    <property type="entry name" value="EamA_dom"/>
</dbReference>
<dbReference type="OrthoDB" id="6707571at2"/>